<dbReference type="EMBL" id="LZEX01000004">
    <property type="protein sequence ID" value="OBU10401.1"/>
    <property type="molecule type" value="Genomic_DNA"/>
</dbReference>
<dbReference type="InterPro" id="IPR023753">
    <property type="entry name" value="FAD/NAD-binding_dom"/>
</dbReference>
<dbReference type="CDD" id="cd03026">
    <property type="entry name" value="AhpF_NTD_C"/>
    <property type="match status" value="1"/>
</dbReference>
<evidence type="ECO:0000256" key="4">
    <source>
        <dbReference type="ARBA" id="ARBA00022630"/>
    </source>
</evidence>
<evidence type="ECO:0000313" key="18">
    <source>
        <dbReference type="Proteomes" id="UP000092247"/>
    </source>
</evidence>
<dbReference type="PROSITE" id="PS51354">
    <property type="entry name" value="GLUTAREDOXIN_2"/>
    <property type="match status" value="1"/>
</dbReference>
<feature type="disulfide bond" description="Redox-active" evidence="14">
    <location>
        <begin position="345"/>
        <end position="348"/>
    </location>
</feature>
<feature type="domain" description="FAD/NAD(P)-binding" evidence="15">
    <location>
        <begin position="213"/>
        <end position="504"/>
    </location>
</feature>
<dbReference type="RefSeq" id="WP_067422078.1">
    <property type="nucleotide sequence ID" value="NZ_LZEX01000004.1"/>
</dbReference>
<sequence>MLDNTMKTQLRAYLEKLTRPVELVSTLDDSAKSAELKSLLDDIAALSAKISLREDNSASVRTPSFLITNPGESHGVRFAGSPLGHEFTSLVLALLQVGGHPSKEAQELLDQVRNLDGEFHFETYYSLSCHNCPDVVQALNLMAVLNPRITHTAIDGGVFQNEITERNIMGVPTVFLNGNEFGQGRMTLAEIINKVDSNAGKRAADALDKQAPYDVLIVGSGPAGASAAVYSARKGIRTGLIGERFGGQVLDTVDIENYISVPKTEGAKLAAALKMHVEDYTADIIDNQSITALIPAAEEGGLHQLQTASGATLKARSVIISTGARWRNMGVPGEQEYRTKGVTYCPHCDGPLFKGKSVAVIGGGNSGAEAAIDLAGVVNHVTLLEFAPELKADAVLQQKLHSLPNVDIIVNAQTTEVLGDGSKVTGLQYKDRVSGDIHTLTLSGIFVQIGLLPNTQWLKGTLALNPMGEIVIDARNETSIKGVFGAGDCTTVPYKQIIIAAGEGAKASLSAFDHLIRSSTRTAE</sequence>
<keyword evidence="6" id="KW-0521">NADP</keyword>
<dbReference type="InterPro" id="IPR044141">
    <property type="entry name" value="AhpF_NTD_C"/>
</dbReference>
<dbReference type="NCBIfam" id="TIGR03140">
    <property type="entry name" value="AhpF"/>
    <property type="match status" value="1"/>
</dbReference>
<keyword evidence="10 14" id="KW-0676">Redox-active center</keyword>
<dbReference type="GO" id="GO:0032991">
    <property type="term" value="C:protein-containing complex"/>
    <property type="evidence" value="ECO:0007669"/>
    <property type="project" value="UniProtKB-ARBA"/>
</dbReference>
<dbReference type="Pfam" id="PF07992">
    <property type="entry name" value="Pyr_redox_2"/>
    <property type="match status" value="1"/>
</dbReference>
<evidence type="ECO:0000256" key="7">
    <source>
        <dbReference type="ARBA" id="ARBA00023002"/>
    </source>
</evidence>
<dbReference type="InterPro" id="IPR036249">
    <property type="entry name" value="Thioredoxin-like_sf"/>
</dbReference>
<dbReference type="GO" id="GO:0102039">
    <property type="term" value="F:NADH-dependent peroxiredoxin activity"/>
    <property type="evidence" value="ECO:0007669"/>
    <property type="project" value="InterPro"/>
</dbReference>
<dbReference type="Proteomes" id="UP000092247">
    <property type="component" value="Unassembled WGS sequence"/>
</dbReference>
<comment type="caution">
    <text evidence="17">The sequence shown here is derived from an EMBL/GenBank/DDBJ whole genome shotgun (WGS) entry which is preliminary data.</text>
</comment>
<name>A0A1B8HMB0_9GAMM</name>
<dbReference type="Pfam" id="PF13192">
    <property type="entry name" value="Thioredoxin_3"/>
    <property type="match status" value="1"/>
</dbReference>
<comment type="subunit">
    <text evidence="2">Homodimer.</text>
</comment>
<evidence type="ECO:0000256" key="2">
    <source>
        <dbReference type="ARBA" id="ARBA00011738"/>
    </source>
</evidence>
<dbReference type="GO" id="GO:0050660">
    <property type="term" value="F:flavin adenine dinucleotide binding"/>
    <property type="evidence" value="ECO:0007669"/>
    <property type="project" value="InterPro"/>
</dbReference>
<dbReference type="InterPro" id="IPR012081">
    <property type="entry name" value="Alkyl_hydroperoxide_Rdtase_suF"/>
</dbReference>
<evidence type="ECO:0000256" key="11">
    <source>
        <dbReference type="ARBA" id="ARBA00024806"/>
    </source>
</evidence>
<proteinExistence type="inferred from homology"/>
<dbReference type="InterPro" id="IPR036188">
    <property type="entry name" value="FAD/NAD-bd_sf"/>
</dbReference>
<keyword evidence="8" id="KW-0520">NAD</keyword>
<dbReference type="InterPro" id="IPR050097">
    <property type="entry name" value="Ferredoxin-NADP_redctase_2"/>
</dbReference>
<evidence type="ECO:0000313" key="17">
    <source>
        <dbReference type="EMBL" id="OBU10401.1"/>
    </source>
</evidence>
<evidence type="ECO:0000256" key="12">
    <source>
        <dbReference type="ARBA" id="ARBA00081801"/>
    </source>
</evidence>
<evidence type="ECO:0000256" key="9">
    <source>
        <dbReference type="ARBA" id="ARBA00023157"/>
    </source>
</evidence>
<dbReference type="GO" id="GO:0016668">
    <property type="term" value="F:oxidoreductase activity, acting on a sulfur group of donors, NAD(P) as acceptor"/>
    <property type="evidence" value="ECO:0007669"/>
    <property type="project" value="UniProtKB-ARBA"/>
</dbReference>
<dbReference type="GO" id="GO:0005829">
    <property type="term" value="C:cytosol"/>
    <property type="evidence" value="ECO:0007669"/>
    <property type="project" value="UniProtKB-ARBA"/>
</dbReference>
<dbReference type="PRINTS" id="PR00469">
    <property type="entry name" value="PNDRDTASEII"/>
</dbReference>
<dbReference type="CDD" id="cd02974">
    <property type="entry name" value="AhpF_NTD_N"/>
    <property type="match status" value="1"/>
</dbReference>
<gene>
    <name evidence="17" type="ORF">AYY17_16370</name>
</gene>
<dbReference type="PROSITE" id="PS00573">
    <property type="entry name" value="PYRIDINE_REDOX_2"/>
    <property type="match status" value="1"/>
</dbReference>
<dbReference type="Gene3D" id="3.50.50.60">
    <property type="entry name" value="FAD/NAD(P)-binding domain"/>
    <property type="match status" value="2"/>
</dbReference>
<dbReference type="Gene3D" id="3.40.30.80">
    <property type="match status" value="1"/>
</dbReference>
<dbReference type="SUPFAM" id="SSF52833">
    <property type="entry name" value="Thioredoxin-like"/>
    <property type="match status" value="2"/>
</dbReference>
<feature type="binding site" evidence="13">
    <location>
        <begin position="214"/>
        <end position="229"/>
    </location>
    <ligand>
        <name>FAD</name>
        <dbReference type="ChEBI" id="CHEBI:57692"/>
    </ligand>
</feature>
<dbReference type="FunFam" id="3.50.50.60:FF:000007">
    <property type="entry name" value="Alkyl hydroperoxide reductase, F subunit"/>
    <property type="match status" value="1"/>
</dbReference>
<dbReference type="STRING" id="368603.AYY16_09340"/>
<dbReference type="GO" id="GO:0051287">
    <property type="term" value="F:NAD binding"/>
    <property type="evidence" value="ECO:0007669"/>
    <property type="project" value="InterPro"/>
</dbReference>
<dbReference type="PRINTS" id="PR00368">
    <property type="entry name" value="FADPNR"/>
</dbReference>
<evidence type="ECO:0000256" key="10">
    <source>
        <dbReference type="ARBA" id="ARBA00023284"/>
    </source>
</evidence>
<keyword evidence="4" id="KW-0285">Flavoprotein</keyword>
<dbReference type="PIRSF" id="PIRSF000238">
    <property type="entry name" value="AhpF"/>
    <property type="match status" value="1"/>
</dbReference>
<evidence type="ECO:0000259" key="16">
    <source>
        <dbReference type="Pfam" id="PF13192"/>
    </source>
</evidence>
<comment type="function">
    <text evidence="11">Serves to protect the cell against DNA damage by alkyl hydroperoxides. It can use either NADH or NADPH as electron donor for direct reduction of redox dyes or of alkyl hydroperoxides when combined with the AhpC protein.</text>
</comment>
<reference evidence="17 18" key="1">
    <citation type="submission" date="2016-06" db="EMBL/GenBank/DDBJ databases">
        <authorList>
            <person name="Kjaerup R.B."/>
            <person name="Dalgaard T.S."/>
            <person name="Juul-Madsen H.R."/>
        </authorList>
    </citation>
    <scope>NUCLEOTIDE SEQUENCE [LARGE SCALE GENOMIC DNA]</scope>
    <source>
        <strain evidence="17 18">GCSL-Mp3</strain>
    </source>
</reference>
<protein>
    <recommendedName>
        <fullName evidence="3">Alkyl hydroperoxide reductase subunit F</fullName>
    </recommendedName>
    <alternativeName>
        <fullName evidence="12">Alkyl hydroperoxide reductase F52A protein</fullName>
    </alternativeName>
</protein>
<comment type="similarity">
    <text evidence="1">Belongs to the class-II pyridine nucleotide-disulfide oxidoreductase family.</text>
</comment>
<dbReference type="SUPFAM" id="SSF51905">
    <property type="entry name" value="FAD/NAD(P)-binding domain"/>
    <property type="match status" value="1"/>
</dbReference>
<dbReference type="GO" id="GO:0000302">
    <property type="term" value="P:response to reactive oxygen species"/>
    <property type="evidence" value="ECO:0007669"/>
    <property type="project" value="InterPro"/>
</dbReference>
<feature type="domain" description="Thioredoxin-like fold" evidence="16">
    <location>
        <begin position="126"/>
        <end position="195"/>
    </location>
</feature>
<dbReference type="InterPro" id="IPR008255">
    <property type="entry name" value="Pyr_nucl-diS_OxRdtase_2_AS"/>
</dbReference>
<organism evidence="17 18">
    <name type="scientific">Morganella psychrotolerans</name>
    <dbReference type="NCBI Taxonomy" id="368603"/>
    <lineage>
        <taxon>Bacteria</taxon>
        <taxon>Pseudomonadati</taxon>
        <taxon>Pseudomonadota</taxon>
        <taxon>Gammaproteobacteria</taxon>
        <taxon>Enterobacterales</taxon>
        <taxon>Morganellaceae</taxon>
        <taxon>Morganella</taxon>
    </lineage>
</organism>
<feature type="binding site" evidence="13">
    <location>
        <begin position="478"/>
        <end position="488"/>
    </location>
    <ligand>
        <name>FAD</name>
        <dbReference type="ChEBI" id="CHEBI:57692"/>
    </ligand>
</feature>
<dbReference type="InterPro" id="IPR044142">
    <property type="entry name" value="AhpF_NTD_N"/>
</dbReference>
<dbReference type="InterPro" id="IPR012336">
    <property type="entry name" value="Thioredoxin-like_fold"/>
</dbReference>
<comment type="cofactor">
    <cofactor evidence="13">
        <name>FAD</name>
        <dbReference type="ChEBI" id="CHEBI:57692"/>
    </cofactor>
    <text evidence="13">Binds 1 FAD per subunit.</text>
</comment>
<dbReference type="PANTHER" id="PTHR48105">
    <property type="entry name" value="THIOREDOXIN REDUCTASE 1-RELATED-RELATED"/>
    <property type="match status" value="1"/>
</dbReference>
<evidence type="ECO:0000256" key="6">
    <source>
        <dbReference type="ARBA" id="ARBA00022857"/>
    </source>
</evidence>
<keyword evidence="9 14" id="KW-1015">Disulfide bond</keyword>
<evidence type="ECO:0000256" key="14">
    <source>
        <dbReference type="PIRSR" id="PIRSR000238-2"/>
    </source>
</evidence>
<evidence type="ECO:0000256" key="13">
    <source>
        <dbReference type="PIRSR" id="PIRSR000238-1"/>
    </source>
</evidence>
<evidence type="ECO:0000256" key="5">
    <source>
        <dbReference type="ARBA" id="ARBA00022827"/>
    </source>
</evidence>
<keyword evidence="7" id="KW-0560">Oxidoreductase</keyword>
<dbReference type="AlphaFoldDB" id="A0A1B8HMB0"/>
<evidence type="ECO:0000256" key="3">
    <source>
        <dbReference type="ARBA" id="ARBA00020059"/>
    </source>
</evidence>
<evidence type="ECO:0000256" key="8">
    <source>
        <dbReference type="ARBA" id="ARBA00023027"/>
    </source>
</evidence>
<evidence type="ECO:0000256" key="1">
    <source>
        <dbReference type="ARBA" id="ARBA00009333"/>
    </source>
</evidence>
<dbReference type="FunFam" id="3.40.30.80:FF:000001">
    <property type="entry name" value="Alkyl hydroperoxide reductase subunit F"/>
    <property type="match status" value="1"/>
</dbReference>
<evidence type="ECO:0000259" key="15">
    <source>
        <dbReference type="Pfam" id="PF07992"/>
    </source>
</evidence>
<keyword evidence="5 13" id="KW-0274">FAD</keyword>
<accession>A0A1B8HMB0</accession>